<comment type="pathway">
    <text evidence="3">Protein modification; protein glycosylation.</text>
</comment>
<comment type="caution">
    <text evidence="17">The sequence shown here is derived from an EMBL/GenBank/DDBJ whole genome shotgun (WGS) entry which is preliminary data.</text>
</comment>
<evidence type="ECO:0000313" key="17">
    <source>
        <dbReference type="EMBL" id="RUS72227.1"/>
    </source>
</evidence>
<dbReference type="GO" id="GO:0046872">
    <property type="term" value="F:metal ion binding"/>
    <property type="evidence" value="ECO:0007669"/>
    <property type="project" value="UniProtKB-KW"/>
</dbReference>
<evidence type="ECO:0000256" key="4">
    <source>
        <dbReference type="ARBA" id="ARBA00005680"/>
    </source>
</evidence>
<dbReference type="Proteomes" id="UP000271974">
    <property type="component" value="Unassembled WGS sequence"/>
</dbReference>
<evidence type="ECO:0000259" key="16">
    <source>
        <dbReference type="Pfam" id="PF00535"/>
    </source>
</evidence>
<keyword evidence="8" id="KW-0479">Metal-binding</keyword>
<accession>A0A433SSV4</accession>
<evidence type="ECO:0000256" key="11">
    <source>
        <dbReference type="ARBA" id="ARBA00022989"/>
    </source>
</evidence>
<evidence type="ECO:0000256" key="8">
    <source>
        <dbReference type="ARBA" id="ARBA00022723"/>
    </source>
</evidence>
<dbReference type="InterPro" id="IPR001173">
    <property type="entry name" value="Glyco_trans_2-like"/>
</dbReference>
<sequence>PQDVLIGARWLDSQLTLVNVNKRRPILVQDNTDNITLPVFVASRNPNGPGEGGAAVVLDTHNMTHSEKAEEKAGRDLYHHNEFVSKKISIYRSLPSCWTNTCEQFVSKEMETLTLPEASVIIIFNNEAWTPLVRSVHSVLDRTPPSVLREVILVDDKSTLEHLHAPLDKYFREYKKVKIVRLPERKGLINARLRGVEVSSAPVLVFLDSHIECFKGWIESMLIRIAKNPRAVIFPVLEGIDKETFKVQCITSQTYYGDFEWKQLFFNWIEIPQREFKRRKSDADSFRSPTMPGGLFAISRQFFEHLGAYDPQMLFWGGENIELSFKTWMCNGSLELDPCSHVGHVFRKGVAAVGSINQSFRNSLRVAEIWMDDYKNYFYERSRYRIVKIGSLSDRQGLRKSLGCKSFAWYLENIFPEKAIPMCIVYAGEV</sequence>
<feature type="domain" description="Glycosyltransferase 2-like" evidence="16">
    <location>
        <begin position="119"/>
        <end position="304"/>
    </location>
</feature>
<dbReference type="InterPro" id="IPR029044">
    <property type="entry name" value="Nucleotide-diphossugar_trans"/>
</dbReference>
<keyword evidence="9" id="KW-0430">Lectin</keyword>
<evidence type="ECO:0000256" key="15">
    <source>
        <dbReference type="ARBA" id="ARBA00023211"/>
    </source>
</evidence>
<reference evidence="17 18" key="1">
    <citation type="submission" date="2019-01" db="EMBL/GenBank/DDBJ databases">
        <title>A draft genome assembly of the solar-powered sea slug Elysia chlorotica.</title>
        <authorList>
            <person name="Cai H."/>
            <person name="Li Q."/>
            <person name="Fang X."/>
            <person name="Li J."/>
            <person name="Curtis N.E."/>
            <person name="Altenburger A."/>
            <person name="Shibata T."/>
            <person name="Feng M."/>
            <person name="Maeda T."/>
            <person name="Schwartz J.A."/>
            <person name="Shigenobu S."/>
            <person name="Lundholm N."/>
            <person name="Nishiyama T."/>
            <person name="Yang H."/>
            <person name="Hasebe M."/>
            <person name="Li S."/>
            <person name="Pierce S.K."/>
            <person name="Wang J."/>
        </authorList>
    </citation>
    <scope>NUCLEOTIDE SEQUENCE [LARGE SCALE GENOMIC DNA]</scope>
    <source>
        <strain evidence="17">EC2010</strain>
        <tissue evidence="17">Whole organism of an adult</tissue>
    </source>
</reference>
<evidence type="ECO:0000256" key="6">
    <source>
        <dbReference type="ARBA" id="ARBA00022679"/>
    </source>
</evidence>
<dbReference type="CDD" id="cd02510">
    <property type="entry name" value="pp-GalNAc-T"/>
    <property type="match status" value="1"/>
</dbReference>
<keyword evidence="15" id="KW-0464">Manganese</keyword>
<proteinExistence type="inferred from homology"/>
<keyword evidence="13" id="KW-0472">Membrane</keyword>
<dbReference type="Pfam" id="PF00535">
    <property type="entry name" value="Glycos_transf_2"/>
    <property type="match status" value="1"/>
</dbReference>
<comment type="cofactor">
    <cofactor evidence="1">
        <name>Mn(2+)</name>
        <dbReference type="ChEBI" id="CHEBI:29035"/>
    </cofactor>
</comment>
<dbReference type="GO" id="GO:0030246">
    <property type="term" value="F:carbohydrate binding"/>
    <property type="evidence" value="ECO:0007669"/>
    <property type="project" value="UniProtKB-KW"/>
</dbReference>
<evidence type="ECO:0000256" key="13">
    <source>
        <dbReference type="ARBA" id="ARBA00023136"/>
    </source>
</evidence>
<feature type="non-terminal residue" evidence="17">
    <location>
        <position position="430"/>
    </location>
</feature>
<dbReference type="FunFam" id="3.90.550.10:FF:000021">
    <property type="entry name" value="Polypeptide N-acetylgalactosaminyltransferase"/>
    <property type="match status" value="1"/>
</dbReference>
<keyword evidence="5" id="KW-0328">Glycosyltransferase</keyword>
<dbReference type="GO" id="GO:0006493">
    <property type="term" value="P:protein O-linked glycosylation"/>
    <property type="evidence" value="ECO:0007669"/>
    <property type="project" value="TreeGrafter"/>
</dbReference>
<dbReference type="AlphaFoldDB" id="A0A433SSV4"/>
<evidence type="ECO:0000256" key="9">
    <source>
        <dbReference type="ARBA" id="ARBA00022734"/>
    </source>
</evidence>
<keyword evidence="18" id="KW-1185">Reference proteome</keyword>
<evidence type="ECO:0000256" key="14">
    <source>
        <dbReference type="ARBA" id="ARBA00023157"/>
    </source>
</evidence>
<evidence type="ECO:0000256" key="3">
    <source>
        <dbReference type="ARBA" id="ARBA00004922"/>
    </source>
</evidence>
<evidence type="ECO:0000256" key="12">
    <source>
        <dbReference type="ARBA" id="ARBA00023034"/>
    </source>
</evidence>
<evidence type="ECO:0000313" key="18">
    <source>
        <dbReference type="Proteomes" id="UP000271974"/>
    </source>
</evidence>
<organism evidence="17 18">
    <name type="scientific">Elysia chlorotica</name>
    <name type="common">Eastern emerald elysia</name>
    <name type="synonym">Sea slug</name>
    <dbReference type="NCBI Taxonomy" id="188477"/>
    <lineage>
        <taxon>Eukaryota</taxon>
        <taxon>Metazoa</taxon>
        <taxon>Spiralia</taxon>
        <taxon>Lophotrochozoa</taxon>
        <taxon>Mollusca</taxon>
        <taxon>Gastropoda</taxon>
        <taxon>Heterobranchia</taxon>
        <taxon>Euthyneura</taxon>
        <taxon>Panpulmonata</taxon>
        <taxon>Sacoglossa</taxon>
        <taxon>Placobranchoidea</taxon>
        <taxon>Plakobranchidae</taxon>
        <taxon>Elysia</taxon>
    </lineage>
</organism>
<name>A0A433SSV4_ELYCH</name>
<evidence type="ECO:0000256" key="2">
    <source>
        <dbReference type="ARBA" id="ARBA00004323"/>
    </source>
</evidence>
<keyword evidence="6" id="KW-0808">Transferase</keyword>
<keyword evidence="7" id="KW-0812">Transmembrane</keyword>
<evidence type="ECO:0000256" key="1">
    <source>
        <dbReference type="ARBA" id="ARBA00001936"/>
    </source>
</evidence>
<evidence type="ECO:0000256" key="10">
    <source>
        <dbReference type="ARBA" id="ARBA00022968"/>
    </source>
</evidence>
<dbReference type="InterPro" id="IPR045885">
    <property type="entry name" value="GalNAc-T"/>
</dbReference>
<keyword evidence="11" id="KW-1133">Transmembrane helix</keyword>
<dbReference type="PANTHER" id="PTHR11675:SF131">
    <property type="entry name" value="POLYPEPTIDE N-ACETYLGALACTOSAMINYLTRANSFERASE 9-RELATED"/>
    <property type="match status" value="1"/>
</dbReference>
<dbReference type="OrthoDB" id="416652at2759"/>
<feature type="non-terminal residue" evidence="17">
    <location>
        <position position="1"/>
    </location>
</feature>
<gene>
    <name evidence="17" type="ORF">EGW08_020000</name>
</gene>
<keyword evidence="12" id="KW-0333">Golgi apparatus</keyword>
<dbReference type="Gene3D" id="3.90.550.10">
    <property type="entry name" value="Spore Coat Polysaccharide Biosynthesis Protein SpsA, Chain A"/>
    <property type="match status" value="1"/>
</dbReference>
<dbReference type="GO" id="GO:0004653">
    <property type="term" value="F:polypeptide N-acetylgalactosaminyltransferase activity"/>
    <property type="evidence" value="ECO:0007669"/>
    <property type="project" value="TreeGrafter"/>
</dbReference>
<comment type="subcellular location">
    <subcellularLocation>
        <location evidence="2">Golgi apparatus membrane</location>
        <topology evidence="2">Single-pass type II membrane protein</topology>
    </subcellularLocation>
</comment>
<dbReference type="PANTHER" id="PTHR11675">
    <property type="entry name" value="N-ACETYLGALACTOSAMINYLTRANSFERASE"/>
    <property type="match status" value="1"/>
</dbReference>
<dbReference type="SUPFAM" id="SSF53448">
    <property type="entry name" value="Nucleotide-diphospho-sugar transferases"/>
    <property type="match status" value="1"/>
</dbReference>
<evidence type="ECO:0000256" key="5">
    <source>
        <dbReference type="ARBA" id="ARBA00022676"/>
    </source>
</evidence>
<protein>
    <recommendedName>
        <fullName evidence="16">Glycosyltransferase 2-like domain-containing protein</fullName>
    </recommendedName>
</protein>
<evidence type="ECO:0000256" key="7">
    <source>
        <dbReference type="ARBA" id="ARBA00022692"/>
    </source>
</evidence>
<keyword evidence="14" id="KW-1015">Disulfide bond</keyword>
<comment type="similarity">
    <text evidence="4">Belongs to the glycosyltransferase 2 family. GalNAc-T subfamily.</text>
</comment>
<keyword evidence="10" id="KW-0735">Signal-anchor</keyword>
<dbReference type="GO" id="GO:0000139">
    <property type="term" value="C:Golgi membrane"/>
    <property type="evidence" value="ECO:0007669"/>
    <property type="project" value="UniProtKB-SubCell"/>
</dbReference>
<dbReference type="EMBL" id="RQTK01001094">
    <property type="protein sequence ID" value="RUS72227.1"/>
    <property type="molecule type" value="Genomic_DNA"/>
</dbReference>